<dbReference type="EMBL" id="KV418101">
    <property type="protein sequence ID" value="KZP03321.1"/>
    <property type="molecule type" value="Genomic_DNA"/>
</dbReference>
<reference evidence="1 2" key="1">
    <citation type="journal article" date="2016" name="Mol. Biol. Evol.">
        <title>Comparative Genomics of Early-Diverging Mushroom-Forming Fungi Provides Insights into the Origins of Lignocellulose Decay Capabilities.</title>
        <authorList>
            <person name="Nagy L.G."/>
            <person name="Riley R."/>
            <person name="Tritt A."/>
            <person name="Adam C."/>
            <person name="Daum C."/>
            <person name="Floudas D."/>
            <person name="Sun H."/>
            <person name="Yadav J.S."/>
            <person name="Pangilinan J."/>
            <person name="Larsson K.H."/>
            <person name="Matsuura K."/>
            <person name="Barry K."/>
            <person name="Labutti K."/>
            <person name="Kuo R."/>
            <person name="Ohm R.A."/>
            <person name="Bhattacharya S.S."/>
            <person name="Shirouzu T."/>
            <person name="Yoshinaga Y."/>
            <person name="Martin F.M."/>
            <person name="Grigoriev I.V."/>
            <person name="Hibbett D.S."/>
        </authorList>
    </citation>
    <scope>NUCLEOTIDE SEQUENCE [LARGE SCALE GENOMIC DNA]</scope>
    <source>
        <strain evidence="1 2">CBS 109695</strain>
    </source>
</reference>
<organism evidence="1 2">
    <name type="scientific">Athelia psychrophila</name>
    <dbReference type="NCBI Taxonomy" id="1759441"/>
    <lineage>
        <taxon>Eukaryota</taxon>
        <taxon>Fungi</taxon>
        <taxon>Dikarya</taxon>
        <taxon>Basidiomycota</taxon>
        <taxon>Agaricomycotina</taxon>
        <taxon>Agaricomycetes</taxon>
        <taxon>Agaricomycetidae</taxon>
        <taxon>Atheliales</taxon>
        <taxon>Atheliaceae</taxon>
        <taxon>Athelia</taxon>
    </lineage>
</organism>
<dbReference type="Proteomes" id="UP000076532">
    <property type="component" value="Unassembled WGS sequence"/>
</dbReference>
<evidence type="ECO:0000313" key="2">
    <source>
        <dbReference type="Proteomes" id="UP000076532"/>
    </source>
</evidence>
<accession>A0A167TVC0</accession>
<protein>
    <submittedName>
        <fullName evidence="1">Uncharacterized protein</fullName>
    </submittedName>
</protein>
<dbReference type="AlphaFoldDB" id="A0A167TVC0"/>
<sequence>MPPCELGTVELPVPVQEISHRHRMLYLLTRLISVERAPGVKQGRQRSQRAAEGSGTRRTILGTCGSEMSTCMEMRLRETRHPRTPQIFAWVPPRPPSKLQGCMHSKHGKLRPLDGGGLGGGMWRDTLELDC</sequence>
<name>A0A167TVC0_9AGAM</name>
<proteinExistence type="predicted"/>
<gene>
    <name evidence="1" type="ORF">FIBSPDRAFT_879561</name>
</gene>
<evidence type="ECO:0000313" key="1">
    <source>
        <dbReference type="EMBL" id="KZP03321.1"/>
    </source>
</evidence>
<keyword evidence="2" id="KW-1185">Reference proteome</keyword>